<dbReference type="AlphaFoldDB" id="A0A5B7DRY5"/>
<evidence type="ECO:0000313" key="3">
    <source>
        <dbReference type="Proteomes" id="UP000324222"/>
    </source>
</evidence>
<feature type="region of interest" description="Disordered" evidence="1">
    <location>
        <begin position="83"/>
        <end position="103"/>
    </location>
</feature>
<proteinExistence type="predicted"/>
<dbReference type="Proteomes" id="UP000324222">
    <property type="component" value="Unassembled WGS sequence"/>
</dbReference>
<feature type="compositionally biased region" description="Polar residues" evidence="1">
    <location>
        <begin position="88"/>
        <end position="103"/>
    </location>
</feature>
<sequence>MASGSTRTSSPPSSTGGFMSPCTSSVPYFSLWYLALREPGKKCINENKTSATQLPMASGHHAQLPPLSLTEHKEVAHHTCTFIHRKNGTATSKTHSPKETLSP</sequence>
<comment type="caution">
    <text evidence="2">The sequence shown here is derived from an EMBL/GenBank/DDBJ whole genome shotgun (WGS) entry which is preliminary data.</text>
</comment>
<gene>
    <name evidence="2" type="ORF">E2C01_016878</name>
</gene>
<feature type="region of interest" description="Disordered" evidence="1">
    <location>
        <begin position="1"/>
        <end position="22"/>
    </location>
</feature>
<keyword evidence="3" id="KW-1185">Reference proteome</keyword>
<reference evidence="2 3" key="1">
    <citation type="submission" date="2019-05" db="EMBL/GenBank/DDBJ databases">
        <title>Another draft genome of Portunus trituberculatus and its Hox gene families provides insights of decapod evolution.</title>
        <authorList>
            <person name="Jeong J.-H."/>
            <person name="Song I."/>
            <person name="Kim S."/>
            <person name="Choi T."/>
            <person name="Kim D."/>
            <person name="Ryu S."/>
            <person name="Kim W."/>
        </authorList>
    </citation>
    <scope>NUCLEOTIDE SEQUENCE [LARGE SCALE GENOMIC DNA]</scope>
    <source>
        <tissue evidence="2">Muscle</tissue>
    </source>
</reference>
<evidence type="ECO:0000256" key="1">
    <source>
        <dbReference type="SAM" id="MobiDB-lite"/>
    </source>
</evidence>
<name>A0A5B7DRY5_PORTR</name>
<protein>
    <submittedName>
        <fullName evidence="2">Uncharacterized protein</fullName>
    </submittedName>
</protein>
<accession>A0A5B7DRY5</accession>
<feature type="compositionally biased region" description="Low complexity" evidence="1">
    <location>
        <begin position="1"/>
        <end position="21"/>
    </location>
</feature>
<evidence type="ECO:0000313" key="2">
    <source>
        <dbReference type="EMBL" id="MPC23814.1"/>
    </source>
</evidence>
<dbReference type="EMBL" id="VSRR010001255">
    <property type="protein sequence ID" value="MPC23814.1"/>
    <property type="molecule type" value="Genomic_DNA"/>
</dbReference>
<organism evidence="2 3">
    <name type="scientific">Portunus trituberculatus</name>
    <name type="common">Swimming crab</name>
    <name type="synonym">Neptunus trituberculatus</name>
    <dbReference type="NCBI Taxonomy" id="210409"/>
    <lineage>
        <taxon>Eukaryota</taxon>
        <taxon>Metazoa</taxon>
        <taxon>Ecdysozoa</taxon>
        <taxon>Arthropoda</taxon>
        <taxon>Crustacea</taxon>
        <taxon>Multicrustacea</taxon>
        <taxon>Malacostraca</taxon>
        <taxon>Eumalacostraca</taxon>
        <taxon>Eucarida</taxon>
        <taxon>Decapoda</taxon>
        <taxon>Pleocyemata</taxon>
        <taxon>Brachyura</taxon>
        <taxon>Eubrachyura</taxon>
        <taxon>Portunoidea</taxon>
        <taxon>Portunidae</taxon>
        <taxon>Portuninae</taxon>
        <taxon>Portunus</taxon>
    </lineage>
</organism>